<evidence type="ECO:0000259" key="1">
    <source>
        <dbReference type="PROSITE" id="PS50022"/>
    </source>
</evidence>
<dbReference type="Proteomes" id="UP001597045">
    <property type="component" value="Unassembled WGS sequence"/>
</dbReference>
<evidence type="ECO:0000313" key="3">
    <source>
        <dbReference type="Proteomes" id="UP001597045"/>
    </source>
</evidence>
<dbReference type="Gene3D" id="2.60.120.260">
    <property type="entry name" value="Galactose-binding domain-like"/>
    <property type="match status" value="1"/>
</dbReference>
<evidence type="ECO:0000313" key="2">
    <source>
        <dbReference type="EMBL" id="MFD1045782.1"/>
    </source>
</evidence>
<gene>
    <name evidence="2" type="ORF">ACFQ1S_09520</name>
</gene>
<dbReference type="InterPro" id="IPR008979">
    <property type="entry name" value="Galactose-bd-like_sf"/>
</dbReference>
<name>A0ABW3M573_9PSEU</name>
<organism evidence="2 3">
    <name type="scientific">Kibdelosporangium lantanae</name>
    <dbReference type="NCBI Taxonomy" id="1497396"/>
    <lineage>
        <taxon>Bacteria</taxon>
        <taxon>Bacillati</taxon>
        <taxon>Actinomycetota</taxon>
        <taxon>Actinomycetes</taxon>
        <taxon>Pseudonocardiales</taxon>
        <taxon>Pseudonocardiaceae</taxon>
        <taxon>Kibdelosporangium</taxon>
    </lineage>
</organism>
<feature type="domain" description="F5/8 type C" evidence="1">
    <location>
        <begin position="53"/>
        <end position="194"/>
    </location>
</feature>
<dbReference type="InterPro" id="IPR000421">
    <property type="entry name" value="FA58C"/>
</dbReference>
<protein>
    <submittedName>
        <fullName evidence="2">Discoidin domain-containing protein</fullName>
    </submittedName>
</protein>
<comment type="caution">
    <text evidence="2">The sequence shown here is derived from an EMBL/GenBank/DDBJ whole genome shotgun (WGS) entry which is preliminary data.</text>
</comment>
<dbReference type="Pfam" id="PF00754">
    <property type="entry name" value="F5_F8_type_C"/>
    <property type="match status" value="1"/>
</dbReference>
<dbReference type="EMBL" id="JBHTIS010000409">
    <property type="protein sequence ID" value="MFD1045782.1"/>
    <property type="molecule type" value="Genomic_DNA"/>
</dbReference>
<sequence length="194" mass="21167">QAATAPANQVYPGDASCSAGDQWCADSIIQNPLGGITHDKITWQNRPTFQQVVEYPAHRGQTIANLATGRTATATSYEHNIFVAYPASNAIDNDPNTRWASDWSDNQSLTVDLGAVQPVSRVTLSWEKAYATGYRIDLSTDGTNWQPAFTTTTADGDQDTVTFAATDARYVRMTGTNRATTYGYSLYDLAVYAY</sequence>
<reference evidence="3" key="1">
    <citation type="journal article" date="2019" name="Int. J. Syst. Evol. Microbiol.">
        <title>The Global Catalogue of Microorganisms (GCM) 10K type strain sequencing project: providing services to taxonomists for standard genome sequencing and annotation.</title>
        <authorList>
            <consortium name="The Broad Institute Genomics Platform"/>
            <consortium name="The Broad Institute Genome Sequencing Center for Infectious Disease"/>
            <person name="Wu L."/>
            <person name="Ma J."/>
        </authorList>
    </citation>
    <scope>NUCLEOTIDE SEQUENCE [LARGE SCALE GENOMIC DNA]</scope>
    <source>
        <strain evidence="3">JCM 31486</strain>
    </source>
</reference>
<dbReference type="PROSITE" id="PS50022">
    <property type="entry name" value="FA58C_3"/>
    <property type="match status" value="1"/>
</dbReference>
<proteinExistence type="predicted"/>
<keyword evidence="3" id="KW-1185">Reference proteome</keyword>
<accession>A0ABW3M573</accession>
<dbReference type="SUPFAM" id="SSF49785">
    <property type="entry name" value="Galactose-binding domain-like"/>
    <property type="match status" value="1"/>
</dbReference>
<feature type="non-terminal residue" evidence="2">
    <location>
        <position position="1"/>
    </location>
</feature>